<accession>A0ABV3CJZ5</accession>
<organism evidence="3 4">
    <name type="scientific">Streptomyces narbonensis</name>
    <dbReference type="NCBI Taxonomy" id="67333"/>
    <lineage>
        <taxon>Bacteria</taxon>
        <taxon>Bacillati</taxon>
        <taxon>Actinomycetota</taxon>
        <taxon>Actinomycetes</taxon>
        <taxon>Kitasatosporales</taxon>
        <taxon>Streptomycetaceae</taxon>
        <taxon>Streptomyces</taxon>
    </lineage>
</organism>
<evidence type="ECO:0000313" key="4">
    <source>
        <dbReference type="Proteomes" id="UP001551329"/>
    </source>
</evidence>
<protein>
    <submittedName>
        <fullName evidence="3">Uncharacterized protein</fullName>
    </submittedName>
</protein>
<reference evidence="3 4" key="1">
    <citation type="submission" date="2024-06" db="EMBL/GenBank/DDBJ databases">
        <title>The Natural Products Discovery Center: Release of the First 8490 Sequenced Strains for Exploring Actinobacteria Biosynthetic Diversity.</title>
        <authorList>
            <person name="Kalkreuter E."/>
            <person name="Kautsar S.A."/>
            <person name="Yang D."/>
            <person name="Bader C.D."/>
            <person name="Teijaro C.N."/>
            <person name="Fluegel L."/>
            <person name="Davis C.M."/>
            <person name="Simpson J.R."/>
            <person name="Lauterbach L."/>
            <person name="Steele A.D."/>
            <person name="Gui C."/>
            <person name="Meng S."/>
            <person name="Li G."/>
            <person name="Viehrig K."/>
            <person name="Ye F."/>
            <person name="Su P."/>
            <person name="Kiefer A.F."/>
            <person name="Nichols A."/>
            <person name="Cepeda A.J."/>
            <person name="Yan W."/>
            <person name="Fan B."/>
            <person name="Jiang Y."/>
            <person name="Adhikari A."/>
            <person name="Zheng C.-J."/>
            <person name="Schuster L."/>
            <person name="Cowan T.M."/>
            <person name="Smanski M.J."/>
            <person name="Chevrette M.G."/>
            <person name="De Carvalho L.P.S."/>
            <person name="Shen B."/>
        </authorList>
    </citation>
    <scope>NUCLEOTIDE SEQUENCE [LARGE SCALE GENOMIC DNA]</scope>
    <source>
        <strain evidence="3 4">NPDC045974</strain>
    </source>
</reference>
<name>A0ABV3CJZ5_9ACTN</name>
<sequence length="197" mass="20937">MMTKKLYVSAVVAVMAAATLATPASATAETVTARTVTPTATPTATALETRTTPSHTPVQNTPVRTVRPGERVDAGQGWTVWLTKQGKYWSGPDGYENFRSVVDGNIDRSQPGVSHQSEGSESGVFHSGLYYGTRAAGRVELTDADGRKTLATLVALPGRSDWGVWYVHTAPTQGGSPAVALYDRSGKLLADLPAWDF</sequence>
<keyword evidence="2" id="KW-0732">Signal</keyword>
<keyword evidence="4" id="KW-1185">Reference proteome</keyword>
<gene>
    <name evidence="3" type="ORF">AB0A88_33970</name>
</gene>
<proteinExistence type="predicted"/>
<feature type="region of interest" description="Disordered" evidence="1">
    <location>
        <begin position="33"/>
        <end position="70"/>
    </location>
</feature>
<dbReference type="RefSeq" id="WP_358471407.1">
    <property type="nucleotide sequence ID" value="NZ_JBEZAE010000033.1"/>
</dbReference>
<evidence type="ECO:0000256" key="1">
    <source>
        <dbReference type="SAM" id="MobiDB-lite"/>
    </source>
</evidence>
<evidence type="ECO:0000313" key="3">
    <source>
        <dbReference type="EMBL" id="MEU7075109.1"/>
    </source>
</evidence>
<feature type="signal peptide" evidence="2">
    <location>
        <begin position="1"/>
        <end position="28"/>
    </location>
</feature>
<feature type="chain" id="PRO_5046082785" evidence="2">
    <location>
        <begin position="29"/>
        <end position="197"/>
    </location>
</feature>
<feature type="compositionally biased region" description="Low complexity" evidence="1">
    <location>
        <begin position="33"/>
        <end position="52"/>
    </location>
</feature>
<comment type="caution">
    <text evidence="3">The sequence shown here is derived from an EMBL/GenBank/DDBJ whole genome shotgun (WGS) entry which is preliminary data.</text>
</comment>
<evidence type="ECO:0000256" key="2">
    <source>
        <dbReference type="SAM" id="SignalP"/>
    </source>
</evidence>
<feature type="compositionally biased region" description="Polar residues" evidence="1">
    <location>
        <begin position="53"/>
        <end position="63"/>
    </location>
</feature>
<dbReference type="Proteomes" id="UP001551329">
    <property type="component" value="Unassembled WGS sequence"/>
</dbReference>
<dbReference type="EMBL" id="JBEZAE010000033">
    <property type="protein sequence ID" value="MEU7075109.1"/>
    <property type="molecule type" value="Genomic_DNA"/>
</dbReference>